<evidence type="ECO:0000313" key="4">
    <source>
        <dbReference type="EMBL" id="THV25858.1"/>
    </source>
</evidence>
<dbReference type="InterPro" id="IPR052155">
    <property type="entry name" value="Biofilm_reg_signaling"/>
</dbReference>
<dbReference type="OrthoDB" id="8107802at2"/>
<dbReference type="Pfam" id="PF00563">
    <property type="entry name" value="EAL"/>
    <property type="match status" value="1"/>
</dbReference>
<dbReference type="EMBL" id="STGV01000001">
    <property type="protein sequence ID" value="THV25858.1"/>
    <property type="molecule type" value="Genomic_DNA"/>
</dbReference>
<dbReference type="NCBIfam" id="TIGR00254">
    <property type="entry name" value="GGDEF"/>
    <property type="match status" value="1"/>
</dbReference>
<dbReference type="InterPro" id="IPR000160">
    <property type="entry name" value="GGDEF_dom"/>
</dbReference>
<dbReference type="InterPro" id="IPR035919">
    <property type="entry name" value="EAL_sf"/>
</dbReference>
<dbReference type="Proteomes" id="UP000308828">
    <property type="component" value="Unassembled WGS sequence"/>
</dbReference>
<dbReference type="InterPro" id="IPR001633">
    <property type="entry name" value="EAL_dom"/>
</dbReference>
<feature type="domain" description="EAL" evidence="2">
    <location>
        <begin position="389"/>
        <end position="642"/>
    </location>
</feature>
<dbReference type="PANTHER" id="PTHR44757">
    <property type="entry name" value="DIGUANYLATE CYCLASE DGCP"/>
    <property type="match status" value="1"/>
</dbReference>
<organism evidence="4 5">
    <name type="scientific">Peteryoungia ipomoeae</name>
    <dbReference type="NCBI Taxonomy" id="1210932"/>
    <lineage>
        <taxon>Bacteria</taxon>
        <taxon>Pseudomonadati</taxon>
        <taxon>Pseudomonadota</taxon>
        <taxon>Alphaproteobacteria</taxon>
        <taxon>Hyphomicrobiales</taxon>
        <taxon>Rhizobiaceae</taxon>
        <taxon>Peteryoungia</taxon>
    </lineage>
</organism>
<dbReference type="SMART" id="SM00267">
    <property type="entry name" value="GGDEF"/>
    <property type="match status" value="1"/>
</dbReference>
<dbReference type="SUPFAM" id="SSF55073">
    <property type="entry name" value="Nucleotide cyclase"/>
    <property type="match status" value="1"/>
</dbReference>
<gene>
    <name evidence="4" type="ORF">FAA97_02565</name>
</gene>
<keyword evidence="1" id="KW-1133">Transmembrane helix</keyword>
<dbReference type="PANTHER" id="PTHR44757:SF2">
    <property type="entry name" value="BIOFILM ARCHITECTURE MAINTENANCE PROTEIN MBAA"/>
    <property type="match status" value="1"/>
</dbReference>
<proteinExistence type="predicted"/>
<dbReference type="Pfam" id="PF00990">
    <property type="entry name" value="GGDEF"/>
    <property type="match status" value="1"/>
</dbReference>
<comment type="caution">
    <text evidence="4">The sequence shown here is derived from an EMBL/GenBank/DDBJ whole genome shotgun (WGS) entry which is preliminary data.</text>
</comment>
<feature type="transmembrane region" description="Helical" evidence="1">
    <location>
        <begin position="12"/>
        <end position="36"/>
    </location>
</feature>
<dbReference type="CDD" id="cd01948">
    <property type="entry name" value="EAL"/>
    <property type="match status" value="1"/>
</dbReference>
<dbReference type="Gene3D" id="3.30.70.270">
    <property type="match status" value="1"/>
</dbReference>
<reference evidence="4 5" key="1">
    <citation type="submission" date="2019-04" db="EMBL/GenBank/DDBJ databases">
        <title>Genome sequence of strain shin9-1.</title>
        <authorList>
            <person name="Gao J."/>
            <person name="Sun J."/>
        </authorList>
    </citation>
    <scope>NUCLEOTIDE SEQUENCE [LARGE SCALE GENOMIC DNA]</scope>
    <source>
        <strain evidence="5">shin9-1</strain>
    </source>
</reference>
<feature type="domain" description="GGDEF" evidence="3">
    <location>
        <begin position="247"/>
        <end position="380"/>
    </location>
</feature>
<evidence type="ECO:0000259" key="2">
    <source>
        <dbReference type="PROSITE" id="PS50883"/>
    </source>
</evidence>
<evidence type="ECO:0000256" key="1">
    <source>
        <dbReference type="SAM" id="Phobius"/>
    </source>
</evidence>
<keyword evidence="1" id="KW-0472">Membrane</keyword>
<feature type="transmembrane region" description="Helical" evidence="1">
    <location>
        <begin position="42"/>
        <end position="61"/>
    </location>
</feature>
<accession>A0A4S8P6H1</accession>
<evidence type="ECO:0000313" key="5">
    <source>
        <dbReference type="Proteomes" id="UP000308828"/>
    </source>
</evidence>
<name>A0A4S8P6H1_9HYPH</name>
<feature type="transmembrane region" description="Helical" evidence="1">
    <location>
        <begin position="106"/>
        <end position="125"/>
    </location>
</feature>
<keyword evidence="5" id="KW-1185">Reference proteome</keyword>
<dbReference type="PROSITE" id="PS50887">
    <property type="entry name" value="GGDEF"/>
    <property type="match status" value="1"/>
</dbReference>
<keyword evidence="1" id="KW-0812">Transmembrane</keyword>
<feature type="transmembrane region" description="Helical" evidence="1">
    <location>
        <begin position="81"/>
        <end position="100"/>
    </location>
</feature>
<dbReference type="Gene3D" id="3.20.20.450">
    <property type="entry name" value="EAL domain"/>
    <property type="match status" value="1"/>
</dbReference>
<protein>
    <submittedName>
        <fullName evidence="4">EAL domain-containing protein</fullName>
    </submittedName>
</protein>
<feature type="transmembrane region" description="Helical" evidence="1">
    <location>
        <begin position="132"/>
        <end position="152"/>
    </location>
</feature>
<sequence>MPIVLQAQVADIADGFTGSLLLNLGGFSATILMLHLRDEANWPVFLWYAVGLFLLSLRKVALDMATRRRWLRHEPQRSLRIFWLGSLSVGLLWAALPLVVHDFTPLGAHAGLMLIMGGVAAGAVVRQIGYTPVSLAFSLPILISMMLSLIALATLESFLLSVCLGFIIGVFVHRSLWAERLFVTSQITRFEATALADSLTQANSDILRQNGRLEALANRDLLTNLANRVYFHGRMTSAIGRAQALNEKVALIIFDVVRFQAINDTLGHSSGDALLHAIARRLSDVVDDDSLIARLGGDEFAIIVTGENAATRARIHAARVLEVFRAQLTWRQRQTTVALNGGLALYPDHASNAEELLAYSDMALYEAKRQERRGLVEFEPAFSQAAERSRRIEQDLPEAIGSDALGAWFQPQTDLNTGRVTGLEALVRWQHPTLGFISPPEIVNAARASDLSEALTARIVTDACRLIRRLDAADRSDITVAVNLSPREFALYSVDAMLARVTSLHDVSPERLEIEITEEAILDPDLADQQLKRLRAAGYRLAIDDFGMGHSSLAYLIGLKLDRLKIDREFVRDVARSERNQKLITAMVGLGRSLSLDIVVEGVETAEDAAALARLGCQTAQGFLFARPMPVPALLDWLEDHVAPVYVPPARQSRKREPRLNLV</sequence>
<dbReference type="InterPro" id="IPR029787">
    <property type="entry name" value="Nucleotide_cyclase"/>
</dbReference>
<dbReference type="SUPFAM" id="SSF141868">
    <property type="entry name" value="EAL domain-like"/>
    <property type="match status" value="1"/>
</dbReference>
<dbReference type="CDD" id="cd01949">
    <property type="entry name" value="GGDEF"/>
    <property type="match status" value="1"/>
</dbReference>
<dbReference type="InterPro" id="IPR043128">
    <property type="entry name" value="Rev_trsase/Diguanyl_cyclase"/>
</dbReference>
<dbReference type="SMART" id="SM00052">
    <property type="entry name" value="EAL"/>
    <property type="match status" value="1"/>
</dbReference>
<evidence type="ECO:0000259" key="3">
    <source>
        <dbReference type="PROSITE" id="PS50887"/>
    </source>
</evidence>
<dbReference type="PROSITE" id="PS50883">
    <property type="entry name" value="EAL"/>
    <property type="match status" value="1"/>
</dbReference>
<dbReference type="AlphaFoldDB" id="A0A4S8P6H1"/>